<proteinExistence type="predicted"/>
<dbReference type="EMBL" id="BSOH01000027">
    <property type="protein sequence ID" value="GLR19191.1"/>
    <property type="molecule type" value="Genomic_DNA"/>
</dbReference>
<organism evidence="1 2">
    <name type="scientific">Portibacter lacus</name>
    <dbReference type="NCBI Taxonomy" id="1099794"/>
    <lineage>
        <taxon>Bacteria</taxon>
        <taxon>Pseudomonadati</taxon>
        <taxon>Bacteroidota</taxon>
        <taxon>Saprospiria</taxon>
        <taxon>Saprospirales</taxon>
        <taxon>Haliscomenobacteraceae</taxon>
        <taxon>Portibacter</taxon>
    </lineage>
</organism>
<evidence type="ECO:0000313" key="2">
    <source>
        <dbReference type="Proteomes" id="UP001156666"/>
    </source>
</evidence>
<name>A0AA37SUQ7_9BACT</name>
<dbReference type="Proteomes" id="UP001156666">
    <property type="component" value="Unassembled WGS sequence"/>
</dbReference>
<keyword evidence="2" id="KW-1185">Reference proteome</keyword>
<evidence type="ECO:0000313" key="1">
    <source>
        <dbReference type="EMBL" id="GLR19191.1"/>
    </source>
</evidence>
<gene>
    <name evidence="1" type="ORF">GCM10007940_38070</name>
</gene>
<sequence length="394" mass="46445">MKGANRVYAILFDRESNTIVDEVVFEEFDHHFDFIKLSTKNINLENLSVGLIYNGISRIKYDNSYSEFKISDEFVSGFIIYKIENYHVDILPKLGQNFSFSDRWSYNSDKVVLNITNIPHHYEPYNTHEFEYKDYEFRKNLMQRDTRIIDYNFSNDCMVDLLFYSNKMESFRHLLVPCYEFEAEGEVIKDFTDMDSTFSILKVNTELTSKDLDIRGSSEFGDKLKLREILNHEEPAKTFIFSDKYGISNIEVNARFEKEKFFDWENSMTKRVYLNKTLSLVESLTIPDFEFIDYELDEFDGSFSLRTEYEISNWRIRAELASPVKNAEGYHVLNSIVLFCGDLKKITIPPLNKSALFNLFGIDKILINRPTVIDLESYIDGWQVLFHQESNLLD</sequence>
<reference evidence="1" key="2">
    <citation type="submission" date="2023-01" db="EMBL/GenBank/DDBJ databases">
        <title>Draft genome sequence of Portibacter lacus strain NBRC 108769.</title>
        <authorList>
            <person name="Sun Q."/>
            <person name="Mori K."/>
        </authorList>
    </citation>
    <scope>NUCLEOTIDE SEQUENCE</scope>
    <source>
        <strain evidence="1">NBRC 108769</strain>
    </source>
</reference>
<dbReference type="AlphaFoldDB" id="A0AA37SUQ7"/>
<protein>
    <submittedName>
        <fullName evidence="1">Uncharacterized protein</fullName>
    </submittedName>
</protein>
<reference evidence="1" key="1">
    <citation type="journal article" date="2014" name="Int. J. Syst. Evol. Microbiol.">
        <title>Complete genome sequence of Corynebacterium casei LMG S-19264T (=DSM 44701T), isolated from a smear-ripened cheese.</title>
        <authorList>
            <consortium name="US DOE Joint Genome Institute (JGI-PGF)"/>
            <person name="Walter F."/>
            <person name="Albersmeier A."/>
            <person name="Kalinowski J."/>
            <person name="Ruckert C."/>
        </authorList>
    </citation>
    <scope>NUCLEOTIDE SEQUENCE</scope>
    <source>
        <strain evidence="1">NBRC 108769</strain>
    </source>
</reference>
<comment type="caution">
    <text evidence="1">The sequence shown here is derived from an EMBL/GenBank/DDBJ whole genome shotgun (WGS) entry which is preliminary data.</text>
</comment>
<accession>A0AA37SUQ7</accession>